<evidence type="ECO:0000313" key="11">
    <source>
        <dbReference type="Proteomes" id="UP000664534"/>
    </source>
</evidence>
<sequence>MPRPRPRPRPPPTLSPLRLLTQIITLQLLYYLCVTTLLLFTSLTAGKPFTPDLVLSWRSLRGDTAAGWTLGVCWLGGSFCGIILLLLLIARSKLVPDFALTLHALHLLATSLYSRALPAHALWWALQAASAALMVAGGVWTCRWRELRPIAFGGTGKGGDGVGMGIGVGGGGYEMVGGAEEGEGVREGGR</sequence>
<evidence type="ECO:0000256" key="1">
    <source>
        <dbReference type="ARBA" id="ARBA00004653"/>
    </source>
</evidence>
<evidence type="ECO:0000256" key="4">
    <source>
        <dbReference type="ARBA" id="ARBA00022692"/>
    </source>
</evidence>
<evidence type="ECO:0000256" key="7">
    <source>
        <dbReference type="ARBA" id="ARBA00023034"/>
    </source>
</evidence>
<reference evidence="10" key="1">
    <citation type="submission" date="2021-03" db="EMBL/GenBank/DDBJ databases">
        <authorList>
            <person name="Tagirdzhanova G."/>
        </authorList>
    </citation>
    <scope>NUCLEOTIDE SEQUENCE</scope>
</reference>
<protein>
    <recommendedName>
        <fullName evidence="12">Integral membrane protein S linking to the trans Golgi network-domain-containing protein</fullName>
    </recommendedName>
</protein>
<dbReference type="GO" id="GO:0006895">
    <property type="term" value="P:Golgi to endosome transport"/>
    <property type="evidence" value="ECO:0007669"/>
    <property type="project" value="TreeGrafter"/>
</dbReference>
<dbReference type="Proteomes" id="UP000664534">
    <property type="component" value="Unassembled WGS sequence"/>
</dbReference>
<evidence type="ECO:0000256" key="8">
    <source>
        <dbReference type="ARBA" id="ARBA00023136"/>
    </source>
</evidence>
<evidence type="ECO:0000256" key="2">
    <source>
        <dbReference type="ARBA" id="ARBA00008160"/>
    </source>
</evidence>
<keyword evidence="5" id="KW-0653">Protein transport</keyword>
<gene>
    <name evidence="10" type="ORF">IMSHALPRED_005365</name>
</gene>
<evidence type="ECO:0000256" key="3">
    <source>
        <dbReference type="ARBA" id="ARBA00022448"/>
    </source>
</evidence>
<comment type="caution">
    <text evidence="10">The sequence shown here is derived from an EMBL/GenBank/DDBJ whole genome shotgun (WGS) entry which is preliminary data.</text>
</comment>
<organism evidence="10 11">
    <name type="scientific">Imshaugia aleurites</name>
    <dbReference type="NCBI Taxonomy" id="172621"/>
    <lineage>
        <taxon>Eukaryota</taxon>
        <taxon>Fungi</taxon>
        <taxon>Dikarya</taxon>
        <taxon>Ascomycota</taxon>
        <taxon>Pezizomycotina</taxon>
        <taxon>Lecanoromycetes</taxon>
        <taxon>OSLEUM clade</taxon>
        <taxon>Lecanoromycetidae</taxon>
        <taxon>Lecanorales</taxon>
        <taxon>Lecanorineae</taxon>
        <taxon>Parmeliaceae</taxon>
        <taxon>Imshaugia</taxon>
    </lineage>
</organism>
<evidence type="ECO:0000256" key="6">
    <source>
        <dbReference type="ARBA" id="ARBA00022989"/>
    </source>
</evidence>
<dbReference type="GO" id="GO:0005829">
    <property type="term" value="C:cytosol"/>
    <property type="evidence" value="ECO:0007669"/>
    <property type="project" value="GOC"/>
</dbReference>
<feature type="transmembrane region" description="Helical" evidence="9">
    <location>
        <begin position="122"/>
        <end position="142"/>
    </location>
</feature>
<feature type="transmembrane region" description="Helical" evidence="9">
    <location>
        <begin position="98"/>
        <end position="116"/>
    </location>
</feature>
<accession>A0A8H3EJN7</accession>
<dbReference type="PANTHER" id="PTHR12952:SF0">
    <property type="entry name" value="PROTEIN SYS1 HOMOLOG"/>
    <property type="match status" value="1"/>
</dbReference>
<dbReference type="OrthoDB" id="542931at2759"/>
<dbReference type="EMBL" id="CAJPDT010000003">
    <property type="protein sequence ID" value="CAF9906825.1"/>
    <property type="molecule type" value="Genomic_DNA"/>
</dbReference>
<comment type="subcellular location">
    <subcellularLocation>
        <location evidence="1">Golgi apparatus membrane</location>
        <topology evidence="1">Multi-pass membrane protein</topology>
    </subcellularLocation>
</comment>
<keyword evidence="3" id="KW-0813">Transport</keyword>
<keyword evidence="7" id="KW-0333">Golgi apparatus</keyword>
<dbReference type="InterPro" id="IPR019185">
    <property type="entry name" value="Integral_membrane_SYS1-rel"/>
</dbReference>
<dbReference type="AlphaFoldDB" id="A0A8H3EJN7"/>
<comment type="similarity">
    <text evidence="2">Belongs to the SYS1 family.</text>
</comment>
<keyword evidence="4 9" id="KW-0812">Transmembrane</keyword>
<keyword evidence="6 9" id="KW-1133">Transmembrane helix</keyword>
<dbReference type="GO" id="GO:0005802">
    <property type="term" value="C:trans-Golgi network"/>
    <property type="evidence" value="ECO:0007669"/>
    <property type="project" value="TreeGrafter"/>
</dbReference>
<keyword evidence="11" id="KW-1185">Reference proteome</keyword>
<keyword evidence="8 9" id="KW-0472">Membrane</keyword>
<evidence type="ECO:0000256" key="9">
    <source>
        <dbReference type="SAM" id="Phobius"/>
    </source>
</evidence>
<name>A0A8H3EJN7_9LECA</name>
<proteinExistence type="inferred from homology"/>
<dbReference type="PANTHER" id="PTHR12952">
    <property type="entry name" value="SYS1"/>
    <property type="match status" value="1"/>
</dbReference>
<feature type="transmembrane region" description="Helical" evidence="9">
    <location>
        <begin position="65"/>
        <end position="89"/>
    </location>
</feature>
<feature type="transmembrane region" description="Helical" evidence="9">
    <location>
        <begin position="28"/>
        <end position="45"/>
    </location>
</feature>
<dbReference type="Pfam" id="PF09801">
    <property type="entry name" value="SYS1"/>
    <property type="match status" value="1"/>
</dbReference>
<evidence type="ECO:0000256" key="5">
    <source>
        <dbReference type="ARBA" id="ARBA00022927"/>
    </source>
</evidence>
<evidence type="ECO:0000313" key="10">
    <source>
        <dbReference type="EMBL" id="CAF9906825.1"/>
    </source>
</evidence>
<dbReference type="GO" id="GO:0043001">
    <property type="term" value="P:Golgi to plasma membrane protein transport"/>
    <property type="evidence" value="ECO:0007669"/>
    <property type="project" value="TreeGrafter"/>
</dbReference>
<dbReference type="GO" id="GO:0034067">
    <property type="term" value="P:protein localization to Golgi apparatus"/>
    <property type="evidence" value="ECO:0007669"/>
    <property type="project" value="TreeGrafter"/>
</dbReference>
<dbReference type="GO" id="GO:0000139">
    <property type="term" value="C:Golgi membrane"/>
    <property type="evidence" value="ECO:0007669"/>
    <property type="project" value="UniProtKB-SubCell"/>
</dbReference>
<evidence type="ECO:0008006" key="12">
    <source>
        <dbReference type="Google" id="ProtNLM"/>
    </source>
</evidence>